<dbReference type="InterPro" id="IPR019826">
    <property type="entry name" value="Carboxylesterase_B_AS"/>
</dbReference>
<dbReference type="Proteomes" id="UP001500731">
    <property type="component" value="Unassembled WGS sequence"/>
</dbReference>
<keyword evidence="2 3" id="KW-0378">Hydrolase</keyword>
<dbReference type="InterPro" id="IPR029058">
    <property type="entry name" value="AB_hydrolase_fold"/>
</dbReference>
<dbReference type="PROSITE" id="PS00122">
    <property type="entry name" value="CARBOXYLESTERASE_B_1"/>
    <property type="match status" value="1"/>
</dbReference>
<evidence type="ECO:0000313" key="6">
    <source>
        <dbReference type="Proteomes" id="UP001500731"/>
    </source>
</evidence>
<feature type="domain" description="Carboxylesterase type B" evidence="4">
    <location>
        <begin position="4"/>
        <end position="316"/>
    </location>
</feature>
<dbReference type="InterPro" id="IPR019819">
    <property type="entry name" value="Carboxylesterase_B_CS"/>
</dbReference>
<dbReference type="Pfam" id="PF00135">
    <property type="entry name" value="COesterase"/>
    <property type="match status" value="1"/>
</dbReference>
<comment type="caution">
    <text evidence="5">The sequence shown here is derived from an EMBL/GenBank/DDBJ whole genome shotgun (WGS) entry which is preliminary data.</text>
</comment>
<gene>
    <name evidence="5" type="ORF">GCM10023171_36150</name>
</gene>
<dbReference type="PROSITE" id="PS00941">
    <property type="entry name" value="CARBOXYLESTERASE_B_2"/>
    <property type="match status" value="1"/>
</dbReference>
<accession>A0ABP8PVB3</accession>
<dbReference type="RefSeq" id="WP_345188884.1">
    <property type="nucleotide sequence ID" value="NZ_BAABGP010000026.1"/>
</dbReference>
<comment type="similarity">
    <text evidence="1 3">Belongs to the type-B carboxylesterase/lipase family.</text>
</comment>
<dbReference type="PANTHER" id="PTHR11559">
    <property type="entry name" value="CARBOXYLESTERASE"/>
    <property type="match status" value="1"/>
</dbReference>
<organism evidence="5 6">
    <name type="scientific">Microbacterium panaciterrae</name>
    <dbReference type="NCBI Taxonomy" id="985759"/>
    <lineage>
        <taxon>Bacteria</taxon>
        <taxon>Bacillati</taxon>
        <taxon>Actinomycetota</taxon>
        <taxon>Actinomycetes</taxon>
        <taxon>Micrococcales</taxon>
        <taxon>Microbacteriaceae</taxon>
        <taxon>Microbacterium</taxon>
    </lineage>
</organism>
<dbReference type="InterPro" id="IPR050309">
    <property type="entry name" value="Type-B_Carboxylest/Lipase"/>
</dbReference>
<dbReference type="SUPFAM" id="SSF53474">
    <property type="entry name" value="alpha/beta-Hydrolases"/>
    <property type="match status" value="1"/>
</dbReference>
<dbReference type="EMBL" id="BAABGP010000026">
    <property type="protein sequence ID" value="GAA4491736.1"/>
    <property type="molecule type" value="Genomic_DNA"/>
</dbReference>
<dbReference type="InterPro" id="IPR002018">
    <property type="entry name" value="CarbesteraseB"/>
</dbReference>
<evidence type="ECO:0000259" key="4">
    <source>
        <dbReference type="Pfam" id="PF00135"/>
    </source>
</evidence>
<name>A0ABP8PVB3_9MICO</name>
<evidence type="ECO:0000256" key="3">
    <source>
        <dbReference type="RuleBase" id="RU361235"/>
    </source>
</evidence>
<keyword evidence="6" id="KW-1185">Reference proteome</keyword>
<evidence type="ECO:0000256" key="1">
    <source>
        <dbReference type="ARBA" id="ARBA00005964"/>
    </source>
</evidence>
<sequence>MSTRLIATTDGPVLGRSLGRTTAYLGLPFSAPPLGDLRFAAPRPHLGWAEPLAADAFGASPVQPETPLVDGLPLSEDCLTLNVWVPEGAADADVLFWVYGGGFEGGSSALPIFDGARLAAEQRMIVVSANHRTGALGFATLIDHGLPEASNLGLRDVIAALRWVRRNAAAFGGDPDRVTVMGQSSGAFLAAALLAAPAAAGLFQGLVLISGGASRIVPLMQARRHAAQFVAAAGIPEDDALVRLHELSGAEILAAQRVVGSREIGRRNAPVPDSFGVVLDVDAPHPVLTAHPLQAIADGQARDIPLLFVVAGAEVASLRGADEEFSPKDVAQIVAELGAWGVPDPAEVVAAYATADLAVTRERILTDYIYRLPAARAAIGQNAAGGRSWVAQVDRPDDSPADHNLPARLLFGNVPDGSPEAGLSGRLRQMIGAFIREGSLPWARFEGPRSEVMHLGGSCRTVSASFSGILDHWKGTPRP</sequence>
<evidence type="ECO:0000313" key="5">
    <source>
        <dbReference type="EMBL" id="GAA4491736.1"/>
    </source>
</evidence>
<evidence type="ECO:0000256" key="2">
    <source>
        <dbReference type="ARBA" id="ARBA00022801"/>
    </source>
</evidence>
<dbReference type="Gene3D" id="3.40.50.1820">
    <property type="entry name" value="alpha/beta hydrolase"/>
    <property type="match status" value="1"/>
</dbReference>
<reference evidence="6" key="1">
    <citation type="journal article" date="2019" name="Int. J. Syst. Evol. Microbiol.">
        <title>The Global Catalogue of Microorganisms (GCM) 10K type strain sequencing project: providing services to taxonomists for standard genome sequencing and annotation.</title>
        <authorList>
            <consortium name="The Broad Institute Genomics Platform"/>
            <consortium name="The Broad Institute Genome Sequencing Center for Infectious Disease"/>
            <person name="Wu L."/>
            <person name="Ma J."/>
        </authorList>
    </citation>
    <scope>NUCLEOTIDE SEQUENCE [LARGE SCALE GENOMIC DNA]</scope>
    <source>
        <strain evidence="6">JCM 17839</strain>
    </source>
</reference>
<proteinExistence type="inferred from homology"/>
<protein>
    <recommendedName>
        <fullName evidence="3">Carboxylic ester hydrolase</fullName>
        <ecNumber evidence="3">3.1.1.-</ecNumber>
    </recommendedName>
</protein>
<dbReference type="EC" id="3.1.1.-" evidence="3"/>